<dbReference type="Gene3D" id="3.40.50.1820">
    <property type="entry name" value="alpha/beta hydrolase"/>
    <property type="match status" value="1"/>
</dbReference>
<feature type="domain" description="Peptidase S9 prolyl oligopeptidase catalytic" evidence="6">
    <location>
        <begin position="479"/>
        <end position="688"/>
    </location>
</feature>
<dbReference type="GO" id="GO:0004252">
    <property type="term" value="F:serine-type endopeptidase activity"/>
    <property type="evidence" value="ECO:0007669"/>
    <property type="project" value="TreeGrafter"/>
</dbReference>
<organism evidence="7">
    <name type="scientific">bioreactor metagenome</name>
    <dbReference type="NCBI Taxonomy" id="1076179"/>
    <lineage>
        <taxon>unclassified sequences</taxon>
        <taxon>metagenomes</taxon>
        <taxon>ecological metagenomes</taxon>
    </lineage>
</organism>
<evidence type="ECO:0000259" key="6">
    <source>
        <dbReference type="Pfam" id="PF00326"/>
    </source>
</evidence>
<sequence>MKSKLFTMLVSTALFAASCGGDSGKQPEELITKSNITVEGGRLTPEVMHSMGKVSDPQVSPDGSKILYGVAYTSIPQNKNNRELFVMNADGSDQKQLTTTSGSESNARWINNGNEIAYLSGGQLWMMKADGTGAKKVSDYENGINEFDFSPDGSKIMFVSDVKADKKAVDLWPDLDKANGRMYSDLMYRHWDHFVETIPHTFIADFDGKGINNITDILENEPYELPVLPFGGIDQLNWSPDGLSIAYSSRKLTGKEYAFSTNTDIYIYNIAEKTHENITDGMPGYDTDPLFSPDGKTIAWISMERAGFEADKKRIFIMDIETKVKTELTTDFPYNAESITWLADGSGLYFTSCVKALTGVYLVNLADREIRQVVQDQFDFDGVQLAGDKLVGTYKSMSMPVEVVSINPLDGTFSQLTFENKHLLDQITMGRVEERWIKTVDNKDMHMWVVYPPGFDSTKVYPALLFCLGGPQGTLSQGWSYRWNFQLMAANDYIVILPNRRGTTAFGQEWTDQISGDYPGLNMQDYFSSVKEMKKEKFVGKVGAVGASYGGYSVFYLAGIHKGMFSAFIAHAGIFNQVHMYMTTEEMWFPHWDNGGAPWDNNPVANRHYASSPHKLVKNWDTPILITHGEMDYRVPVDQGMAAFNAAQALGVPSELLLFPGENHWILKPQNSIQWNRVFYSWLDKWLKN</sequence>
<dbReference type="InterPro" id="IPR011042">
    <property type="entry name" value="6-blade_b-propeller_TolB-like"/>
</dbReference>
<dbReference type="Gene3D" id="2.120.10.30">
    <property type="entry name" value="TolB, C-terminal domain"/>
    <property type="match status" value="2"/>
</dbReference>
<name>A0A644UH37_9ZZZZ</name>
<dbReference type="PROSITE" id="PS51257">
    <property type="entry name" value="PROKAR_LIPOPROTEIN"/>
    <property type="match status" value="1"/>
</dbReference>
<dbReference type="InterPro" id="IPR029058">
    <property type="entry name" value="AB_hydrolase_fold"/>
</dbReference>
<dbReference type="PANTHER" id="PTHR42776">
    <property type="entry name" value="SERINE PEPTIDASE S9 FAMILY MEMBER"/>
    <property type="match status" value="1"/>
</dbReference>
<keyword evidence="5" id="KW-0720">Serine protease</keyword>
<evidence type="ECO:0000256" key="3">
    <source>
        <dbReference type="ARBA" id="ARBA00022729"/>
    </source>
</evidence>
<dbReference type="AlphaFoldDB" id="A0A644UH37"/>
<gene>
    <name evidence="7" type="primary">dpp5_4</name>
    <name evidence="7" type="ORF">SDC9_24181</name>
</gene>
<evidence type="ECO:0000256" key="4">
    <source>
        <dbReference type="ARBA" id="ARBA00022801"/>
    </source>
</evidence>
<reference evidence="7" key="1">
    <citation type="submission" date="2019-08" db="EMBL/GenBank/DDBJ databases">
        <authorList>
            <person name="Kucharzyk K."/>
            <person name="Murdoch R.W."/>
            <person name="Higgins S."/>
            <person name="Loffler F."/>
        </authorList>
    </citation>
    <scope>NUCLEOTIDE SEQUENCE</scope>
</reference>
<protein>
    <submittedName>
        <fullName evidence="7">Dipeptidyl-peptidase 5</fullName>
        <ecNumber evidence="7">3.4.14.-</ecNumber>
    </submittedName>
</protein>
<accession>A0A644UH37</accession>
<comment type="similarity">
    <text evidence="1">Belongs to the peptidase S9C family.</text>
</comment>
<dbReference type="FunFam" id="2.120.10.30:FF:000079">
    <property type="entry name" value="S9 family peptidase"/>
    <property type="match status" value="1"/>
</dbReference>
<dbReference type="InterPro" id="IPR001375">
    <property type="entry name" value="Peptidase_S9_cat"/>
</dbReference>
<evidence type="ECO:0000256" key="1">
    <source>
        <dbReference type="ARBA" id="ARBA00010040"/>
    </source>
</evidence>
<dbReference type="Pfam" id="PF00326">
    <property type="entry name" value="Peptidase_S9"/>
    <property type="match status" value="1"/>
</dbReference>
<keyword evidence="3" id="KW-0732">Signal</keyword>
<dbReference type="SUPFAM" id="SSF53474">
    <property type="entry name" value="alpha/beta-Hydrolases"/>
    <property type="match status" value="1"/>
</dbReference>
<dbReference type="InterPro" id="IPR011659">
    <property type="entry name" value="WD40"/>
</dbReference>
<dbReference type="GO" id="GO:0006508">
    <property type="term" value="P:proteolysis"/>
    <property type="evidence" value="ECO:0007669"/>
    <property type="project" value="UniProtKB-KW"/>
</dbReference>
<dbReference type="Pfam" id="PF07676">
    <property type="entry name" value="PD40"/>
    <property type="match status" value="3"/>
</dbReference>
<keyword evidence="2" id="KW-0645">Protease</keyword>
<dbReference type="PANTHER" id="PTHR42776:SF13">
    <property type="entry name" value="DIPEPTIDYL-PEPTIDASE 5"/>
    <property type="match status" value="1"/>
</dbReference>
<evidence type="ECO:0000313" key="7">
    <source>
        <dbReference type="EMBL" id="MPL78317.1"/>
    </source>
</evidence>
<dbReference type="SUPFAM" id="SSF82171">
    <property type="entry name" value="DPP6 N-terminal domain-like"/>
    <property type="match status" value="1"/>
</dbReference>
<dbReference type="EC" id="3.4.14.-" evidence="7"/>
<comment type="caution">
    <text evidence="7">The sequence shown here is derived from an EMBL/GenBank/DDBJ whole genome shotgun (WGS) entry which is preliminary data.</text>
</comment>
<dbReference type="EMBL" id="VSSQ01000115">
    <property type="protein sequence ID" value="MPL78317.1"/>
    <property type="molecule type" value="Genomic_DNA"/>
</dbReference>
<keyword evidence="4 7" id="KW-0378">Hydrolase</keyword>
<evidence type="ECO:0000256" key="5">
    <source>
        <dbReference type="ARBA" id="ARBA00022825"/>
    </source>
</evidence>
<dbReference type="FunFam" id="3.40.50.1820:FF:000028">
    <property type="entry name" value="S9 family peptidase"/>
    <property type="match status" value="1"/>
</dbReference>
<evidence type="ECO:0000256" key="2">
    <source>
        <dbReference type="ARBA" id="ARBA00022670"/>
    </source>
</evidence>
<proteinExistence type="inferred from homology"/>